<organism evidence="1 2">
    <name type="scientific">Rotaria sordida</name>
    <dbReference type="NCBI Taxonomy" id="392033"/>
    <lineage>
        <taxon>Eukaryota</taxon>
        <taxon>Metazoa</taxon>
        <taxon>Spiralia</taxon>
        <taxon>Gnathifera</taxon>
        <taxon>Rotifera</taxon>
        <taxon>Eurotatoria</taxon>
        <taxon>Bdelloidea</taxon>
        <taxon>Philodinida</taxon>
        <taxon>Philodinidae</taxon>
        <taxon>Rotaria</taxon>
    </lineage>
</organism>
<dbReference type="AlphaFoldDB" id="A0A814G0E3"/>
<dbReference type="SUPFAM" id="SSF56235">
    <property type="entry name" value="N-terminal nucleophile aminohydrolases (Ntn hydrolases)"/>
    <property type="match status" value="1"/>
</dbReference>
<proteinExistence type="predicted"/>
<evidence type="ECO:0000313" key="2">
    <source>
        <dbReference type="Proteomes" id="UP000663889"/>
    </source>
</evidence>
<name>A0A814G0E3_9BILA</name>
<dbReference type="GO" id="GO:0051603">
    <property type="term" value="P:proteolysis involved in protein catabolic process"/>
    <property type="evidence" value="ECO:0007669"/>
    <property type="project" value="InterPro"/>
</dbReference>
<dbReference type="Pfam" id="PF00227">
    <property type="entry name" value="Proteasome"/>
    <property type="match status" value="1"/>
</dbReference>
<evidence type="ECO:0000313" key="1">
    <source>
        <dbReference type="EMBL" id="CAF0991855.1"/>
    </source>
</evidence>
<protein>
    <submittedName>
        <fullName evidence="1">Uncharacterized protein</fullName>
    </submittedName>
</protein>
<dbReference type="InterPro" id="IPR029055">
    <property type="entry name" value="Ntn_hydrolases_N"/>
</dbReference>
<accession>A0A814G0E3</accession>
<reference evidence="1" key="1">
    <citation type="submission" date="2021-02" db="EMBL/GenBank/DDBJ databases">
        <authorList>
            <person name="Nowell W R."/>
        </authorList>
    </citation>
    <scope>NUCLEOTIDE SEQUENCE</scope>
</reference>
<comment type="caution">
    <text evidence="1">The sequence shown here is derived from an EMBL/GenBank/DDBJ whole genome shotgun (WGS) entry which is preliminary data.</text>
</comment>
<dbReference type="InterPro" id="IPR001353">
    <property type="entry name" value="Proteasome_sua/b"/>
</dbReference>
<dbReference type="Proteomes" id="UP000663889">
    <property type="component" value="Unassembled WGS sequence"/>
</dbReference>
<gene>
    <name evidence="1" type="ORF">SEV965_LOCUS10311</name>
</gene>
<dbReference type="GO" id="GO:0005839">
    <property type="term" value="C:proteasome core complex"/>
    <property type="evidence" value="ECO:0007669"/>
    <property type="project" value="InterPro"/>
</dbReference>
<feature type="non-terminal residue" evidence="1">
    <location>
        <position position="48"/>
    </location>
</feature>
<sequence length="48" mass="5417">MVESIIGIRGKNFVLLAQDANTTKYGILNMKFDTNRLFKLSEHCAMLA</sequence>
<dbReference type="EMBL" id="CAJNOU010000419">
    <property type="protein sequence ID" value="CAF0991855.1"/>
    <property type="molecule type" value="Genomic_DNA"/>
</dbReference>
<dbReference type="Gene3D" id="3.60.20.10">
    <property type="entry name" value="Glutamine Phosphoribosylpyrophosphate, subunit 1, domain 1"/>
    <property type="match status" value="1"/>
</dbReference>